<dbReference type="EMBL" id="JARJCW010000002">
    <property type="protein sequence ID" value="KAJ7228218.1"/>
    <property type="molecule type" value="Genomic_DNA"/>
</dbReference>
<sequence length="444" mass="49612">MRRAERRLLPHELEQDPVFEKILPVIRAHHDDDTISCDSHITGVEEYAKANVARGDYKPMRTWLKGMRRWAQSASEVVEDQVPVNDEQIEEAYSREQPRVVTSLDLDKPDYLSMSIYTGSTTSSNQLFAFADFTVELLRNAHIPQLKCATFYEIVSARGPLDAEGALGVNDALANGLWLCPSCHERLGAEVFVLCPPLKILRAIRDDFDPKMTTMQAFLENIYTNNFPKLRFLYQLVRISSEAIDIYMCPGRLVELGPFRLHDTNSPRKEQLSEEVDPTVPAVPHIWSFPGLKPENVMAVLLHKTNERETATELPTSAKVARTATEPMPTDTNSDRADAEMMSDEDSLSTEGSSYNVERVLDSKVLGGKHVLDHINVPGDVNVLGDINVPGDVNVLGDINVPGDVNVLGDIVPGDLNVLGDERKRINKWLRTCMADCMPSADEM</sequence>
<evidence type="ECO:0000256" key="1">
    <source>
        <dbReference type="SAM" id="MobiDB-lite"/>
    </source>
</evidence>
<accession>A0AAD6YS53</accession>
<dbReference type="Proteomes" id="UP001219525">
    <property type="component" value="Unassembled WGS sequence"/>
</dbReference>
<organism evidence="2 3">
    <name type="scientific">Mycena pura</name>
    <dbReference type="NCBI Taxonomy" id="153505"/>
    <lineage>
        <taxon>Eukaryota</taxon>
        <taxon>Fungi</taxon>
        <taxon>Dikarya</taxon>
        <taxon>Basidiomycota</taxon>
        <taxon>Agaricomycotina</taxon>
        <taxon>Agaricomycetes</taxon>
        <taxon>Agaricomycetidae</taxon>
        <taxon>Agaricales</taxon>
        <taxon>Marasmiineae</taxon>
        <taxon>Mycenaceae</taxon>
        <taxon>Mycena</taxon>
    </lineage>
</organism>
<keyword evidence="3" id="KW-1185">Reference proteome</keyword>
<protein>
    <submittedName>
        <fullName evidence="2">Uncharacterized protein</fullName>
    </submittedName>
</protein>
<evidence type="ECO:0000313" key="3">
    <source>
        <dbReference type="Proteomes" id="UP001219525"/>
    </source>
</evidence>
<reference evidence="2" key="1">
    <citation type="submission" date="2023-03" db="EMBL/GenBank/DDBJ databases">
        <title>Massive genome expansion in bonnet fungi (Mycena s.s.) driven by repeated elements and novel gene families across ecological guilds.</title>
        <authorList>
            <consortium name="Lawrence Berkeley National Laboratory"/>
            <person name="Harder C.B."/>
            <person name="Miyauchi S."/>
            <person name="Viragh M."/>
            <person name="Kuo A."/>
            <person name="Thoen E."/>
            <person name="Andreopoulos B."/>
            <person name="Lu D."/>
            <person name="Skrede I."/>
            <person name="Drula E."/>
            <person name="Henrissat B."/>
            <person name="Morin E."/>
            <person name="Kohler A."/>
            <person name="Barry K."/>
            <person name="LaButti K."/>
            <person name="Morin E."/>
            <person name="Salamov A."/>
            <person name="Lipzen A."/>
            <person name="Mereny Z."/>
            <person name="Hegedus B."/>
            <person name="Baldrian P."/>
            <person name="Stursova M."/>
            <person name="Weitz H."/>
            <person name="Taylor A."/>
            <person name="Grigoriev I.V."/>
            <person name="Nagy L.G."/>
            <person name="Martin F."/>
            <person name="Kauserud H."/>
        </authorList>
    </citation>
    <scope>NUCLEOTIDE SEQUENCE</scope>
    <source>
        <strain evidence="2">9144</strain>
    </source>
</reference>
<evidence type="ECO:0000313" key="2">
    <source>
        <dbReference type="EMBL" id="KAJ7228218.1"/>
    </source>
</evidence>
<gene>
    <name evidence="2" type="ORF">GGX14DRAFT_611750</name>
</gene>
<proteinExistence type="predicted"/>
<dbReference type="AlphaFoldDB" id="A0AAD6YS53"/>
<feature type="region of interest" description="Disordered" evidence="1">
    <location>
        <begin position="309"/>
        <end position="353"/>
    </location>
</feature>
<comment type="caution">
    <text evidence="2">The sequence shown here is derived from an EMBL/GenBank/DDBJ whole genome shotgun (WGS) entry which is preliminary data.</text>
</comment>
<name>A0AAD6YS53_9AGAR</name>